<dbReference type="InterPro" id="IPR034690">
    <property type="entry name" value="Endolysin_T4_type"/>
</dbReference>
<evidence type="ECO:0000256" key="3">
    <source>
        <dbReference type="ARBA" id="ARBA00022638"/>
    </source>
</evidence>
<evidence type="ECO:0000256" key="4">
    <source>
        <dbReference type="ARBA" id="ARBA00022801"/>
    </source>
</evidence>
<keyword evidence="2 7" id="KW-0929">Antimicrobial</keyword>
<evidence type="ECO:0000256" key="1">
    <source>
        <dbReference type="ARBA" id="ARBA00000632"/>
    </source>
</evidence>
<dbReference type="InterPro" id="IPR051018">
    <property type="entry name" value="Bacteriophage_GH24"/>
</dbReference>
<dbReference type="SUPFAM" id="SSF53955">
    <property type="entry name" value="Lysozyme-like"/>
    <property type="match status" value="1"/>
</dbReference>
<dbReference type="PANTHER" id="PTHR38107">
    <property type="match status" value="1"/>
</dbReference>
<evidence type="ECO:0000256" key="7">
    <source>
        <dbReference type="RuleBase" id="RU003788"/>
    </source>
</evidence>
<dbReference type="Gene3D" id="1.10.530.40">
    <property type="match status" value="1"/>
</dbReference>
<accession>A0A6L8W6Y5</accession>
<comment type="catalytic activity">
    <reaction evidence="1 7">
        <text>Hydrolysis of (1-&gt;4)-beta-linkages between N-acetylmuramic acid and N-acetyl-D-glucosamine residues in a peptidoglycan and between N-acetyl-D-glucosamine residues in chitodextrins.</text>
        <dbReference type="EC" id="3.2.1.17"/>
    </reaction>
</comment>
<keyword evidence="4 7" id="KW-0378">Hydrolase</keyword>
<evidence type="ECO:0000256" key="6">
    <source>
        <dbReference type="ARBA" id="ARBA00023295"/>
    </source>
</evidence>
<sequence length="165" mass="18074">MLQQLSPKGAEFIKQFEGLKLTAYDDGTGVMTIGYGHTGDVKAGETISQSQADSYFNADIKWAVDRVNASVMVELQQNQFDALVSFTFNVGEGAFKSSTLLKKLNIGDYGSVPPELGRWIYAGNKKGLFSGFVRWAHLGTGKEVSSVLKARREKEGALFKSGLYF</sequence>
<evidence type="ECO:0000313" key="9">
    <source>
        <dbReference type="Proteomes" id="UP000476030"/>
    </source>
</evidence>
<dbReference type="GO" id="GO:0042742">
    <property type="term" value="P:defense response to bacterium"/>
    <property type="evidence" value="ECO:0007669"/>
    <property type="project" value="UniProtKB-KW"/>
</dbReference>
<dbReference type="AlphaFoldDB" id="A0A6L8W6Y5"/>
<dbReference type="EC" id="3.2.1.17" evidence="7"/>
<keyword evidence="3 7" id="KW-0081">Bacteriolytic enzyme</keyword>
<protein>
    <recommendedName>
        <fullName evidence="7">Lysozyme</fullName>
        <ecNumber evidence="7">3.2.1.17</ecNumber>
    </recommendedName>
</protein>
<comment type="similarity">
    <text evidence="7">Belongs to the glycosyl hydrolase 24 family.</text>
</comment>
<reference evidence="8 9" key="1">
    <citation type="submission" date="2019-12" db="EMBL/GenBank/DDBJ databases">
        <title>Snethiella sp. nov. sp. isolated from sea sand.</title>
        <authorList>
            <person name="Kim J."/>
            <person name="Jeong S.E."/>
            <person name="Jung H.S."/>
            <person name="Jeon C.O."/>
        </authorList>
    </citation>
    <scope>NUCLEOTIDE SEQUENCE [LARGE SCALE GENOMIC DNA]</scope>
    <source>
        <strain evidence="8 9">DP05</strain>
    </source>
</reference>
<keyword evidence="9" id="KW-1185">Reference proteome</keyword>
<dbReference type="InterPro" id="IPR023346">
    <property type="entry name" value="Lysozyme-like_dom_sf"/>
</dbReference>
<dbReference type="CDD" id="cd00737">
    <property type="entry name" value="lyz_endolysin_autolysin"/>
    <property type="match status" value="1"/>
</dbReference>
<evidence type="ECO:0000313" key="8">
    <source>
        <dbReference type="EMBL" id="MZR30459.1"/>
    </source>
</evidence>
<dbReference type="GO" id="GO:0016998">
    <property type="term" value="P:cell wall macromolecule catabolic process"/>
    <property type="evidence" value="ECO:0007669"/>
    <property type="project" value="InterPro"/>
</dbReference>
<dbReference type="GO" id="GO:0003796">
    <property type="term" value="F:lysozyme activity"/>
    <property type="evidence" value="ECO:0007669"/>
    <property type="project" value="UniProtKB-EC"/>
</dbReference>
<dbReference type="Proteomes" id="UP000476030">
    <property type="component" value="Unassembled WGS sequence"/>
</dbReference>
<dbReference type="InterPro" id="IPR033907">
    <property type="entry name" value="Endolysin_autolysin"/>
</dbReference>
<dbReference type="GO" id="GO:0009253">
    <property type="term" value="P:peptidoglycan catabolic process"/>
    <property type="evidence" value="ECO:0007669"/>
    <property type="project" value="InterPro"/>
</dbReference>
<evidence type="ECO:0000256" key="2">
    <source>
        <dbReference type="ARBA" id="ARBA00022529"/>
    </source>
</evidence>
<proteinExistence type="inferred from homology"/>
<organism evidence="8 9">
    <name type="scientific">Sneathiella litorea</name>
    <dbReference type="NCBI Taxonomy" id="2606216"/>
    <lineage>
        <taxon>Bacteria</taxon>
        <taxon>Pseudomonadati</taxon>
        <taxon>Pseudomonadota</taxon>
        <taxon>Alphaproteobacteria</taxon>
        <taxon>Sneathiellales</taxon>
        <taxon>Sneathiellaceae</taxon>
        <taxon>Sneathiella</taxon>
    </lineage>
</organism>
<dbReference type="EMBL" id="WTUW01000002">
    <property type="protein sequence ID" value="MZR30459.1"/>
    <property type="molecule type" value="Genomic_DNA"/>
</dbReference>
<gene>
    <name evidence="8" type="ORF">GQE98_07395</name>
</gene>
<dbReference type="HAMAP" id="MF_04110">
    <property type="entry name" value="ENDOLYSIN_T4"/>
    <property type="match status" value="1"/>
</dbReference>
<dbReference type="Pfam" id="PF00959">
    <property type="entry name" value="Phage_lysozyme"/>
    <property type="match status" value="1"/>
</dbReference>
<dbReference type="PANTHER" id="PTHR38107:SF3">
    <property type="entry name" value="LYSOZYME RRRD-RELATED"/>
    <property type="match status" value="1"/>
</dbReference>
<dbReference type="GO" id="GO:0031640">
    <property type="term" value="P:killing of cells of another organism"/>
    <property type="evidence" value="ECO:0007669"/>
    <property type="project" value="UniProtKB-KW"/>
</dbReference>
<comment type="caution">
    <text evidence="8">The sequence shown here is derived from an EMBL/GenBank/DDBJ whole genome shotgun (WGS) entry which is preliminary data.</text>
</comment>
<dbReference type="RefSeq" id="WP_161315041.1">
    <property type="nucleotide sequence ID" value="NZ_WTUW01000002.1"/>
</dbReference>
<dbReference type="InterPro" id="IPR002196">
    <property type="entry name" value="Glyco_hydro_24"/>
</dbReference>
<name>A0A6L8W6Y5_9PROT</name>
<evidence type="ECO:0000256" key="5">
    <source>
        <dbReference type="ARBA" id="ARBA00023200"/>
    </source>
</evidence>
<keyword evidence="5" id="KW-1035">Host cytoplasm</keyword>
<keyword evidence="6 7" id="KW-0326">Glycosidase</keyword>
<dbReference type="InterPro" id="IPR023347">
    <property type="entry name" value="Lysozyme_dom_sf"/>
</dbReference>